<keyword evidence="1" id="KW-0472">Membrane</keyword>
<keyword evidence="1" id="KW-1133">Transmembrane helix</keyword>
<gene>
    <name evidence="2" type="ORF">K8V82_06445</name>
</gene>
<feature type="transmembrane region" description="Helical" evidence="1">
    <location>
        <begin position="205"/>
        <end position="231"/>
    </location>
</feature>
<feature type="transmembrane region" description="Helical" evidence="1">
    <location>
        <begin position="148"/>
        <end position="168"/>
    </location>
</feature>
<dbReference type="InterPro" id="IPR014194">
    <property type="entry name" value="Spore_III_AE"/>
</dbReference>
<organism evidence="2 3">
    <name type="scientific">Lachnoclostridium phocaeense</name>
    <dbReference type="NCBI Taxonomy" id="1871021"/>
    <lineage>
        <taxon>Bacteria</taxon>
        <taxon>Bacillati</taxon>
        <taxon>Bacillota</taxon>
        <taxon>Clostridia</taxon>
        <taxon>Lachnospirales</taxon>
        <taxon>Lachnospiraceae</taxon>
    </lineage>
</organism>
<keyword evidence="1" id="KW-0812">Transmembrane</keyword>
<dbReference type="EMBL" id="DYVY01000102">
    <property type="protein sequence ID" value="HJF94416.1"/>
    <property type="molecule type" value="Genomic_DNA"/>
</dbReference>
<proteinExistence type="predicted"/>
<evidence type="ECO:0000313" key="3">
    <source>
        <dbReference type="Proteomes" id="UP000769156"/>
    </source>
</evidence>
<accession>A0A921I2V3</accession>
<evidence type="ECO:0000313" key="2">
    <source>
        <dbReference type="EMBL" id="HJF94416.1"/>
    </source>
</evidence>
<reference evidence="2" key="1">
    <citation type="journal article" date="2021" name="PeerJ">
        <title>Extensive microbial diversity within the chicken gut microbiome revealed by metagenomics and culture.</title>
        <authorList>
            <person name="Gilroy R."/>
            <person name="Ravi A."/>
            <person name="Getino M."/>
            <person name="Pursley I."/>
            <person name="Horton D.L."/>
            <person name="Alikhan N.F."/>
            <person name="Baker D."/>
            <person name="Gharbi K."/>
            <person name="Hall N."/>
            <person name="Watson M."/>
            <person name="Adriaenssens E.M."/>
            <person name="Foster-Nyarko E."/>
            <person name="Jarju S."/>
            <person name="Secka A."/>
            <person name="Antonio M."/>
            <person name="Oren A."/>
            <person name="Chaudhuri R.R."/>
            <person name="La Ragione R."/>
            <person name="Hildebrand F."/>
            <person name="Pallen M.J."/>
        </authorList>
    </citation>
    <scope>NUCLEOTIDE SEQUENCE</scope>
    <source>
        <strain evidence="2">ChiSjej5B23-16112</strain>
    </source>
</reference>
<sequence>MNRGRKESRSPFVQAAVFLILLLAVTLLAPVRCLAADLSGEEDGSETARAEEMLEEELDFDAINETLEEIFPEEKMDFGETVRSIVTGDLSVSVDLLGQLLSDQLFYALQVNRESLVHMLLIAVIAAMFTNFADVFQARQISEISFYVLYILMIALCLGAFQSAAAWVEDGIRLLTAFMKALCPVYFIAVSLAKGSMTAAAFHNLALLVILLVEVFMVNFLLPALHVYMMIKVLNYLSQEEYLSRFTELIETVVSWTLKTLLALVIGLNTIQGLIAPAVDSVKRSALTRGVEAIPGVGDAIGGTAEVILGTAVVVKNGIGIAGAIICFALCAVPLVQAGIMVLMYKLAAAVLQPVSDKRLVGCIGGMADACQLLMRLVFTAGMLFLLTIAIVAATTNST</sequence>
<comment type="caution">
    <text evidence="2">The sequence shown here is derived from an EMBL/GenBank/DDBJ whole genome shotgun (WGS) entry which is preliminary data.</text>
</comment>
<dbReference type="AlphaFoldDB" id="A0A921I2V3"/>
<dbReference type="Pfam" id="PF09546">
    <property type="entry name" value="Spore_III_AE"/>
    <property type="match status" value="1"/>
</dbReference>
<protein>
    <submittedName>
        <fullName evidence="2">Stage III sporulation protein AE</fullName>
    </submittedName>
</protein>
<dbReference type="Proteomes" id="UP000769156">
    <property type="component" value="Unassembled WGS sequence"/>
</dbReference>
<feature type="transmembrane region" description="Helical" evidence="1">
    <location>
        <begin position="373"/>
        <end position="394"/>
    </location>
</feature>
<name>A0A921I2V3_9FIRM</name>
<reference evidence="2" key="2">
    <citation type="submission" date="2021-09" db="EMBL/GenBank/DDBJ databases">
        <authorList>
            <person name="Gilroy R."/>
        </authorList>
    </citation>
    <scope>NUCLEOTIDE SEQUENCE</scope>
    <source>
        <strain evidence="2">ChiSjej5B23-16112</strain>
    </source>
</reference>
<evidence type="ECO:0000256" key="1">
    <source>
        <dbReference type="SAM" id="Phobius"/>
    </source>
</evidence>
<feature type="transmembrane region" description="Helical" evidence="1">
    <location>
        <begin position="116"/>
        <end position="136"/>
    </location>
</feature>
<feature type="transmembrane region" description="Helical" evidence="1">
    <location>
        <begin position="174"/>
        <end position="193"/>
    </location>
</feature>
<feature type="transmembrane region" description="Helical" evidence="1">
    <location>
        <begin position="319"/>
        <end position="352"/>
    </location>
</feature>